<dbReference type="OrthoDB" id="9790372at2"/>
<dbReference type="PaxDb" id="123214-PERMA_1642"/>
<dbReference type="STRING" id="123214.PERMA_1642"/>
<dbReference type="HOGENOM" id="CLU_100236_1_1_0"/>
<dbReference type="KEGG" id="pmx:PERMA_1642"/>
<dbReference type="EMBL" id="CP001230">
    <property type="protein sequence ID" value="ACO04711.1"/>
    <property type="molecule type" value="Genomic_DNA"/>
</dbReference>
<dbReference type="InterPro" id="IPR003772">
    <property type="entry name" value="YceD"/>
</dbReference>
<keyword evidence="2" id="KW-1185">Reference proteome</keyword>
<dbReference type="RefSeq" id="WP_012676947.1">
    <property type="nucleotide sequence ID" value="NC_012440.1"/>
</dbReference>
<sequence length="177" mass="20398">MPVFLNLKKELQNDQFIEKDFSVSFKSLSLPEEYSSEKDSVDVHMYIIKEKDGYLVSLTINSDIKLECGRCLESFVMDLKGTSSIFLSKKKLDGDSELHEEDLIVEYLEDEEHFNVSELLREEILVKTPMKPLCDEDCKGICPVCGSNRNENPCNCEQEMVREESPFAKLKTLLEKK</sequence>
<name>C0QRW2_PERMH</name>
<protein>
    <recommendedName>
        <fullName evidence="3">DUF177 domain-containing protein</fullName>
    </recommendedName>
</protein>
<organism evidence="1 2">
    <name type="scientific">Persephonella marina (strain DSM 14350 / EX-H1)</name>
    <dbReference type="NCBI Taxonomy" id="123214"/>
    <lineage>
        <taxon>Bacteria</taxon>
        <taxon>Pseudomonadati</taxon>
        <taxon>Aquificota</taxon>
        <taxon>Aquificia</taxon>
        <taxon>Aquificales</taxon>
        <taxon>Hydrogenothermaceae</taxon>
        <taxon>Persephonella</taxon>
    </lineage>
</organism>
<dbReference type="eggNOG" id="COG1399">
    <property type="taxonomic scope" value="Bacteria"/>
</dbReference>
<evidence type="ECO:0008006" key="3">
    <source>
        <dbReference type="Google" id="ProtNLM"/>
    </source>
</evidence>
<evidence type="ECO:0000313" key="2">
    <source>
        <dbReference type="Proteomes" id="UP000001366"/>
    </source>
</evidence>
<dbReference type="Proteomes" id="UP000001366">
    <property type="component" value="Chromosome"/>
</dbReference>
<dbReference type="PANTHER" id="PTHR34374">
    <property type="entry name" value="LARGE RIBOSOMAL RNA SUBUNIT ACCUMULATION PROTEIN YCED HOMOLOG 1, CHLOROPLASTIC"/>
    <property type="match status" value="1"/>
</dbReference>
<dbReference type="AlphaFoldDB" id="C0QRW2"/>
<dbReference type="Pfam" id="PF02620">
    <property type="entry name" value="YceD"/>
    <property type="match status" value="1"/>
</dbReference>
<proteinExistence type="predicted"/>
<dbReference type="PANTHER" id="PTHR34374:SF1">
    <property type="entry name" value="LARGE RIBOSOMAL RNA SUBUNIT ACCUMULATION PROTEIN YCED HOMOLOG 1, CHLOROPLASTIC"/>
    <property type="match status" value="1"/>
</dbReference>
<gene>
    <name evidence="1" type="ordered locus">PERMA_1642</name>
</gene>
<accession>C0QRW2</accession>
<evidence type="ECO:0000313" key="1">
    <source>
        <dbReference type="EMBL" id="ACO04711.1"/>
    </source>
</evidence>
<reference evidence="1 2" key="1">
    <citation type="journal article" date="2009" name="J. Bacteriol.">
        <title>Complete and draft genome sequences of six members of the Aquificales.</title>
        <authorList>
            <person name="Reysenbach A.L."/>
            <person name="Hamamura N."/>
            <person name="Podar M."/>
            <person name="Griffiths E."/>
            <person name="Ferreira S."/>
            <person name="Hochstein R."/>
            <person name="Heidelberg J."/>
            <person name="Johnson J."/>
            <person name="Mead D."/>
            <person name="Pohorille A."/>
            <person name="Sarmiento M."/>
            <person name="Schweighofer K."/>
            <person name="Seshadri R."/>
            <person name="Voytek M.A."/>
        </authorList>
    </citation>
    <scope>NUCLEOTIDE SEQUENCE [LARGE SCALE GENOMIC DNA]</scope>
    <source>
        <strain evidence="2">DSM 14350 / EX-H1</strain>
    </source>
</reference>